<name>A0A1I5KGQ6_9PSED</name>
<reference evidence="2" key="1">
    <citation type="submission" date="2016-10" db="EMBL/GenBank/DDBJ databases">
        <authorList>
            <person name="Varghese N."/>
            <person name="Submissions S."/>
        </authorList>
    </citation>
    <scope>NUCLEOTIDE SEQUENCE [LARGE SCALE GENOMIC DNA]</scope>
    <source>
        <strain evidence="2">DSM 17834</strain>
    </source>
</reference>
<gene>
    <name evidence="1" type="ORF">SAMN05216190_101239</name>
</gene>
<dbReference type="AlphaFoldDB" id="A0A1I5KGQ6"/>
<dbReference type="STRING" id="289003.SAMN05216190_101239"/>
<evidence type="ECO:0000313" key="1">
    <source>
        <dbReference type="EMBL" id="SFO84199.1"/>
    </source>
</evidence>
<dbReference type="OrthoDB" id="5392962at2"/>
<dbReference type="RefSeq" id="WP_090496954.1">
    <property type="nucleotide sequence ID" value="NZ_FOWX01000001.1"/>
</dbReference>
<organism evidence="1 2">
    <name type="scientific">Pseudomonas borbori</name>
    <dbReference type="NCBI Taxonomy" id="289003"/>
    <lineage>
        <taxon>Bacteria</taxon>
        <taxon>Pseudomonadati</taxon>
        <taxon>Pseudomonadota</taxon>
        <taxon>Gammaproteobacteria</taxon>
        <taxon>Pseudomonadales</taxon>
        <taxon>Pseudomonadaceae</taxon>
        <taxon>Pseudomonas</taxon>
    </lineage>
</organism>
<keyword evidence="2" id="KW-1185">Reference proteome</keyword>
<protein>
    <submittedName>
        <fullName evidence="1">Uncharacterized protein</fullName>
    </submittedName>
</protein>
<dbReference type="EMBL" id="FOWX01000001">
    <property type="protein sequence ID" value="SFO84199.1"/>
    <property type="molecule type" value="Genomic_DNA"/>
</dbReference>
<sequence length="300" mass="33697">MRRSLPAGGLQWLGATLLLALLLMAPAYAQDPQSLKARHAALAEQLSDTPFQRPLHLESRQTEDTLQGDIYAVIEQPYALVGTALQGSTHWCDILILHLNVKSCRASSSPSAEVLHLHIGRKFEQALADAYPFEFTYRVATATPEFLQVRLDAEDGPLGTSRYRIKLEAVALDERRSFLHLSYSYAYGMAARVATQAYLATLGRNKVGFSIVARDAAGQPVYIGGMRGLIERNTMRYYLAIEAYLSALAEPPAARLEKRLNLWHSAVEQYPTQLHELEREQYLTMKRQEIHRQQADTTVE</sequence>
<proteinExistence type="predicted"/>
<evidence type="ECO:0000313" key="2">
    <source>
        <dbReference type="Proteomes" id="UP000198784"/>
    </source>
</evidence>
<accession>A0A1I5KGQ6</accession>
<dbReference type="Proteomes" id="UP000198784">
    <property type="component" value="Unassembled WGS sequence"/>
</dbReference>